<dbReference type="InterPro" id="IPR003135">
    <property type="entry name" value="ATP-grasp_carboxylate-amine"/>
</dbReference>
<dbReference type="HAMAP" id="MF_01928">
    <property type="entry name" value="PurK"/>
    <property type="match status" value="1"/>
</dbReference>
<dbReference type="InterPro" id="IPR005875">
    <property type="entry name" value="PurK"/>
</dbReference>
<feature type="domain" description="ATP-grasp" evidence="7">
    <location>
        <begin position="128"/>
        <end position="316"/>
    </location>
</feature>
<comment type="catalytic activity">
    <reaction evidence="5 6">
        <text>5-amino-1-(5-phospho-beta-D-ribosyl)imidazole + hydrogencarbonate + ATP = 5-carboxyamino-1-(5-phospho-D-ribosyl)imidazole + ADP + phosphate + 2 H(+)</text>
        <dbReference type="Rhea" id="RHEA:19317"/>
        <dbReference type="ChEBI" id="CHEBI:15378"/>
        <dbReference type="ChEBI" id="CHEBI:17544"/>
        <dbReference type="ChEBI" id="CHEBI:30616"/>
        <dbReference type="ChEBI" id="CHEBI:43474"/>
        <dbReference type="ChEBI" id="CHEBI:58730"/>
        <dbReference type="ChEBI" id="CHEBI:137981"/>
        <dbReference type="ChEBI" id="CHEBI:456216"/>
        <dbReference type="EC" id="6.3.4.18"/>
    </reaction>
</comment>
<dbReference type="InterPro" id="IPR013815">
    <property type="entry name" value="ATP_grasp_subdomain_1"/>
</dbReference>
<dbReference type="Proteomes" id="UP000304148">
    <property type="component" value="Chromosome"/>
</dbReference>
<dbReference type="InterPro" id="IPR016185">
    <property type="entry name" value="PreATP-grasp_dom_sf"/>
</dbReference>
<dbReference type="Gene3D" id="3.30.1490.20">
    <property type="entry name" value="ATP-grasp fold, A domain"/>
    <property type="match status" value="1"/>
</dbReference>
<dbReference type="GO" id="GO:0004638">
    <property type="term" value="F:phosphoribosylaminoimidazole carboxylase activity"/>
    <property type="evidence" value="ECO:0007669"/>
    <property type="project" value="InterPro"/>
</dbReference>
<organism evidence="8 9">
    <name type="scientific">Paenibacillus alvei</name>
    <name type="common">Bacillus alvei</name>
    <dbReference type="NCBI Taxonomy" id="44250"/>
    <lineage>
        <taxon>Bacteria</taxon>
        <taxon>Bacillati</taxon>
        <taxon>Bacillota</taxon>
        <taxon>Bacilli</taxon>
        <taxon>Bacillales</taxon>
        <taxon>Paenibacillaceae</taxon>
        <taxon>Paenibacillus</taxon>
    </lineage>
</organism>
<evidence type="ECO:0000256" key="6">
    <source>
        <dbReference type="RuleBase" id="RU361200"/>
    </source>
</evidence>
<evidence type="ECO:0000256" key="5">
    <source>
        <dbReference type="HAMAP-Rule" id="MF_01928"/>
    </source>
</evidence>
<dbReference type="Gene3D" id="3.30.470.20">
    <property type="entry name" value="ATP-grasp fold, B domain"/>
    <property type="match status" value="1"/>
</dbReference>
<dbReference type="GO" id="GO:0006189">
    <property type="term" value="P:'de novo' IMP biosynthetic process"/>
    <property type="evidence" value="ECO:0007669"/>
    <property type="project" value="UniProtKB-UniRule"/>
</dbReference>
<dbReference type="GO" id="GO:0005524">
    <property type="term" value="F:ATP binding"/>
    <property type="evidence" value="ECO:0007669"/>
    <property type="project" value="UniProtKB-UniRule"/>
</dbReference>
<dbReference type="NCBIfam" id="NF004675">
    <property type="entry name" value="PRK06019.1-1"/>
    <property type="match status" value="1"/>
</dbReference>
<comment type="subunit">
    <text evidence="5 6">Homodimer.</text>
</comment>
<dbReference type="PANTHER" id="PTHR11609:SF5">
    <property type="entry name" value="PHOSPHORIBOSYLAMINOIMIDAZOLE CARBOXYLASE"/>
    <property type="match status" value="1"/>
</dbReference>
<dbReference type="NCBIfam" id="NF004676">
    <property type="entry name" value="PRK06019.1-2"/>
    <property type="match status" value="1"/>
</dbReference>
<gene>
    <name evidence="5 6 8" type="primary">purK</name>
    <name evidence="8" type="ORF">PBLR_10036</name>
</gene>
<dbReference type="EMBL" id="LS992241">
    <property type="protein sequence ID" value="SYX81617.1"/>
    <property type="molecule type" value="Genomic_DNA"/>
</dbReference>
<dbReference type="PANTHER" id="PTHR11609">
    <property type="entry name" value="PURINE BIOSYNTHESIS PROTEIN 6/7, PUR6/7"/>
    <property type="match status" value="1"/>
</dbReference>
<feature type="binding site" evidence="5">
    <location>
        <position position="232"/>
    </location>
    <ligand>
        <name>ATP</name>
        <dbReference type="ChEBI" id="CHEBI:30616"/>
    </ligand>
</feature>
<dbReference type="PROSITE" id="PS50975">
    <property type="entry name" value="ATP_GRASP"/>
    <property type="match status" value="1"/>
</dbReference>
<evidence type="ECO:0000313" key="8">
    <source>
        <dbReference type="EMBL" id="SYX81617.1"/>
    </source>
</evidence>
<evidence type="ECO:0000313" key="9">
    <source>
        <dbReference type="Proteomes" id="UP000304148"/>
    </source>
</evidence>
<dbReference type="InterPro" id="IPR040686">
    <property type="entry name" value="PurK_C"/>
</dbReference>
<comment type="similarity">
    <text evidence="5 6">Belongs to the PurK/PurT family.</text>
</comment>
<dbReference type="SUPFAM" id="SSF51246">
    <property type="entry name" value="Rudiment single hybrid motif"/>
    <property type="match status" value="1"/>
</dbReference>
<feature type="binding site" evidence="5">
    <location>
        <begin position="169"/>
        <end position="175"/>
    </location>
    <ligand>
        <name>ATP</name>
        <dbReference type="ChEBI" id="CHEBI:30616"/>
    </ligand>
</feature>
<dbReference type="Gene3D" id="3.40.50.20">
    <property type="match status" value="1"/>
</dbReference>
<feature type="binding site" evidence="5">
    <location>
        <position position="164"/>
    </location>
    <ligand>
        <name>ATP</name>
        <dbReference type="ChEBI" id="CHEBI:30616"/>
    </ligand>
</feature>
<dbReference type="NCBIfam" id="TIGR01161">
    <property type="entry name" value="purK"/>
    <property type="match status" value="1"/>
</dbReference>
<comment type="pathway">
    <text evidence="5 6">Purine metabolism; IMP biosynthesis via de novo pathway; 5-amino-1-(5-phospho-D-ribosyl)imidazole-4-carboxylate from 5-amino-1-(5-phospho-D-ribosyl)imidazole (N5-CAIR route): step 1/2.</text>
</comment>
<dbReference type="InterPro" id="IPR011054">
    <property type="entry name" value="Rudment_hybrid_motif"/>
</dbReference>
<protein>
    <recommendedName>
        <fullName evidence="5 6">N5-carboxyaminoimidazole ribonucleotide synthase</fullName>
        <shortName evidence="5 6">N5-CAIR synthase</shortName>
        <ecNumber evidence="5 6">6.3.4.18</ecNumber>
    </recommendedName>
    <alternativeName>
        <fullName evidence="5 6">5-(carboxyamino)imidazole ribonucleotide synthetase</fullName>
    </alternativeName>
</protein>
<dbReference type="GO" id="GO:0046872">
    <property type="term" value="F:metal ion binding"/>
    <property type="evidence" value="ECO:0007669"/>
    <property type="project" value="InterPro"/>
</dbReference>
<dbReference type="FunFam" id="3.30.470.20:FF:000029">
    <property type="entry name" value="N5-carboxyaminoimidazole ribonucleotide synthase"/>
    <property type="match status" value="1"/>
</dbReference>
<dbReference type="GO" id="GO:0005829">
    <property type="term" value="C:cytosol"/>
    <property type="evidence" value="ECO:0007669"/>
    <property type="project" value="TreeGrafter"/>
</dbReference>
<keyword evidence="4 5" id="KW-0067">ATP-binding</keyword>
<evidence type="ECO:0000256" key="1">
    <source>
        <dbReference type="ARBA" id="ARBA00022598"/>
    </source>
</evidence>
<reference evidence="9" key="1">
    <citation type="submission" date="2018-08" db="EMBL/GenBank/DDBJ databases">
        <authorList>
            <person name="Chevrot R."/>
        </authorList>
    </citation>
    <scope>NUCLEOTIDE SEQUENCE [LARGE SCALE GENOMIC DNA]</scope>
</reference>
<keyword evidence="2 5" id="KW-0547">Nucleotide-binding</keyword>
<feature type="binding site" evidence="5">
    <location>
        <position position="124"/>
    </location>
    <ligand>
        <name>ATP</name>
        <dbReference type="ChEBI" id="CHEBI:30616"/>
    </ligand>
</feature>
<evidence type="ECO:0000256" key="4">
    <source>
        <dbReference type="ARBA" id="ARBA00022840"/>
    </source>
</evidence>
<sequence length="405" mass="44110">MSASVNGRTLPQERPSRADAPVLVPGATIGVLGGGQLGRMLALEGVRMGYRFTALDPAQDAPCGAAAEMITAAYDDADAAYELGQRADVVTYEFENVSAEVVERLEREAYAPQGSHLLRITQHRLREKEALTAANIPVAPYAAVASAAEIQQRLEAFGGAGVLKTAIGGYDGKGQRIIRHPDEAEGAYEALAALTSELVLEEFIPFELELSVIAARSPRGEIAVFPVAENIHRHHILHMSIVPARIPQHIQDEAERLARRIAEALDVVGLIAVEMFLTADGRLLVNELAPRPHNSGHYTMDACRTSQFEQHLRAICNLPLGSTELHTPVVMVNLLGEDALDMVQWFRADDPAASHLGVTPKLHWYGKSEAKAKRKMGHINILGPDIATALEWMNLTDLWRNANDD</sequence>
<comment type="function">
    <text evidence="5">Catalyzes the ATP-dependent conversion of 5-aminoimidazole ribonucleotide (AIR) and HCO(3)(-) to N5-carboxyaminoimidazole ribonucleotide (N5-CAIR).</text>
</comment>
<feature type="binding site" evidence="5">
    <location>
        <begin position="201"/>
        <end position="204"/>
    </location>
    <ligand>
        <name>ATP</name>
        <dbReference type="ChEBI" id="CHEBI:30616"/>
    </ligand>
</feature>
<name>A0A383R380_PAEAL</name>
<dbReference type="RefSeq" id="WP_138184253.1">
    <property type="nucleotide sequence ID" value="NZ_LS992241.1"/>
</dbReference>
<feature type="binding site" evidence="5">
    <location>
        <begin position="286"/>
        <end position="287"/>
    </location>
    <ligand>
        <name>ATP</name>
        <dbReference type="ChEBI" id="CHEBI:30616"/>
    </ligand>
</feature>
<dbReference type="NCBIfam" id="NF004679">
    <property type="entry name" value="PRK06019.1-5"/>
    <property type="match status" value="1"/>
</dbReference>
<dbReference type="SUPFAM" id="SSF56059">
    <property type="entry name" value="Glutathione synthetase ATP-binding domain-like"/>
    <property type="match status" value="1"/>
</dbReference>
<evidence type="ECO:0000259" key="7">
    <source>
        <dbReference type="PROSITE" id="PS50975"/>
    </source>
</evidence>
<dbReference type="Pfam" id="PF17769">
    <property type="entry name" value="PurK_C"/>
    <property type="match status" value="1"/>
</dbReference>
<evidence type="ECO:0000256" key="2">
    <source>
        <dbReference type="ARBA" id="ARBA00022741"/>
    </source>
</evidence>
<dbReference type="EC" id="6.3.4.18" evidence="5 6"/>
<comment type="function">
    <text evidence="6">Catalyzes the ATP-dependent conversion of 5-aminoimidazole ribonucleotide (AIR) and HCO(3)- to N5-carboxyaminoimidazole ribonucleotide (N5-CAIR).</text>
</comment>
<dbReference type="FunFam" id="3.30.1490.20:FF:000015">
    <property type="entry name" value="N5-carboxyaminoimidazole ribonucleotide synthase"/>
    <property type="match status" value="1"/>
</dbReference>
<dbReference type="SUPFAM" id="SSF52440">
    <property type="entry name" value="PreATP-grasp domain"/>
    <property type="match status" value="1"/>
</dbReference>
<dbReference type="AlphaFoldDB" id="A0A383R380"/>
<dbReference type="InterPro" id="IPR011761">
    <property type="entry name" value="ATP-grasp"/>
</dbReference>
<keyword evidence="3 5" id="KW-0658">Purine biosynthesis</keyword>
<dbReference type="UniPathway" id="UPA00074">
    <property type="reaction ID" value="UER00942"/>
</dbReference>
<accession>A0A383R380</accession>
<dbReference type="FunFam" id="3.40.50.20:FF:000016">
    <property type="entry name" value="N5-carboxyaminoimidazole ribonucleotide synthase"/>
    <property type="match status" value="1"/>
</dbReference>
<dbReference type="Pfam" id="PF22660">
    <property type="entry name" value="RS_preATP-grasp-like"/>
    <property type="match status" value="1"/>
</dbReference>
<dbReference type="GO" id="GO:0034028">
    <property type="term" value="F:5-(carboxyamino)imidazole ribonucleotide synthase activity"/>
    <property type="evidence" value="ECO:0007669"/>
    <property type="project" value="UniProtKB-UniRule"/>
</dbReference>
<dbReference type="InterPro" id="IPR054350">
    <property type="entry name" value="PurT/PurK_preATP-grasp"/>
</dbReference>
<keyword evidence="1 5" id="KW-0436">Ligase</keyword>
<dbReference type="Pfam" id="PF02222">
    <property type="entry name" value="ATP-grasp"/>
    <property type="match status" value="1"/>
</dbReference>
<evidence type="ECO:0000256" key="3">
    <source>
        <dbReference type="ARBA" id="ARBA00022755"/>
    </source>
</evidence>
<proteinExistence type="inferred from homology"/>
<feature type="binding site" evidence="5">
    <location>
        <position position="209"/>
    </location>
    <ligand>
        <name>ATP</name>
        <dbReference type="ChEBI" id="CHEBI:30616"/>
    </ligand>
</feature>